<name>A0ABR0BAJ4_9CRUS</name>
<accession>A0ABR0BAJ4</accession>
<organism evidence="2 3">
    <name type="scientific">Daphnia magna</name>
    <dbReference type="NCBI Taxonomy" id="35525"/>
    <lineage>
        <taxon>Eukaryota</taxon>
        <taxon>Metazoa</taxon>
        <taxon>Ecdysozoa</taxon>
        <taxon>Arthropoda</taxon>
        <taxon>Crustacea</taxon>
        <taxon>Branchiopoda</taxon>
        <taxon>Diplostraca</taxon>
        <taxon>Cladocera</taxon>
        <taxon>Anomopoda</taxon>
        <taxon>Daphniidae</taxon>
        <taxon>Daphnia</taxon>
    </lineage>
</organism>
<keyword evidence="3" id="KW-1185">Reference proteome</keyword>
<comment type="caution">
    <text evidence="2">The sequence shown here is derived from an EMBL/GenBank/DDBJ whole genome shotgun (WGS) entry which is preliminary data.</text>
</comment>
<feature type="compositionally biased region" description="Acidic residues" evidence="1">
    <location>
        <begin position="193"/>
        <end position="213"/>
    </location>
</feature>
<gene>
    <name evidence="2" type="ORF">OUZ56_033292</name>
</gene>
<dbReference type="EMBL" id="JAOYFB010000046">
    <property type="protein sequence ID" value="KAK4045605.1"/>
    <property type="molecule type" value="Genomic_DNA"/>
</dbReference>
<feature type="compositionally biased region" description="Basic residues" evidence="1">
    <location>
        <begin position="75"/>
        <end position="85"/>
    </location>
</feature>
<evidence type="ECO:0000256" key="1">
    <source>
        <dbReference type="SAM" id="MobiDB-lite"/>
    </source>
</evidence>
<feature type="compositionally biased region" description="Basic and acidic residues" evidence="1">
    <location>
        <begin position="300"/>
        <end position="314"/>
    </location>
</feature>
<feature type="region of interest" description="Disordered" evidence="1">
    <location>
        <begin position="1"/>
        <end position="322"/>
    </location>
</feature>
<feature type="compositionally biased region" description="Basic and acidic residues" evidence="1">
    <location>
        <begin position="92"/>
        <end position="104"/>
    </location>
</feature>
<sequence length="322" mass="37816">MELNTPKKRQQLSKENGLWLGRASKRKRKERTMERTEKEKIMQSDLERLEKEEDEEVWDNRKGKQVIRKITQRDSRKRRRKRRKIGQGNLKSEYEKEYDGRWDRGIGSQGTKQTDNETLKNEEEDEEERRKEKGKQEKEGRKLYNETAQNGVYDEEGRSKGMGKQRTPKVGEAKSEGPDNSESEYHQTSSSETEYETDEEVPREDEQAADDTQWENSKGKALRRTPPPTERLYPHLSEVEENEVVESKSEEELPEVDEEDKNQAELSQPKRKARKAHIKGQPPTRWSSRNKHKAQTQKSAEIKETKLMEEKDSATKGGGRKR</sequence>
<proteinExistence type="predicted"/>
<feature type="compositionally biased region" description="Basic and acidic residues" evidence="1">
    <location>
        <begin position="31"/>
        <end position="51"/>
    </location>
</feature>
<protein>
    <submittedName>
        <fullName evidence="2">Uncharacterized protein</fullName>
    </submittedName>
</protein>
<evidence type="ECO:0000313" key="2">
    <source>
        <dbReference type="EMBL" id="KAK4045605.1"/>
    </source>
</evidence>
<feature type="compositionally biased region" description="Basic and acidic residues" evidence="1">
    <location>
        <begin position="128"/>
        <end position="144"/>
    </location>
</feature>
<dbReference type="Proteomes" id="UP001234178">
    <property type="component" value="Unassembled WGS sequence"/>
</dbReference>
<feature type="compositionally biased region" description="Basic residues" evidence="1">
    <location>
        <begin position="269"/>
        <end position="278"/>
    </location>
</feature>
<evidence type="ECO:0000313" key="3">
    <source>
        <dbReference type="Proteomes" id="UP001234178"/>
    </source>
</evidence>
<reference evidence="2 3" key="1">
    <citation type="journal article" date="2023" name="Nucleic Acids Res.">
        <title>The hologenome of Daphnia magna reveals possible DNA methylation and microbiome-mediated evolution of the host genome.</title>
        <authorList>
            <person name="Chaturvedi A."/>
            <person name="Li X."/>
            <person name="Dhandapani V."/>
            <person name="Marshall H."/>
            <person name="Kissane S."/>
            <person name="Cuenca-Cambronero M."/>
            <person name="Asole G."/>
            <person name="Calvet F."/>
            <person name="Ruiz-Romero M."/>
            <person name="Marangio P."/>
            <person name="Guigo R."/>
            <person name="Rago D."/>
            <person name="Mirbahai L."/>
            <person name="Eastwood N."/>
            <person name="Colbourne J.K."/>
            <person name="Zhou J."/>
            <person name="Mallon E."/>
            <person name="Orsini L."/>
        </authorList>
    </citation>
    <scope>NUCLEOTIDE SEQUENCE [LARGE SCALE GENOMIC DNA]</scope>
    <source>
        <strain evidence="2">LRV0_1</strain>
    </source>
</reference>
<feature type="compositionally biased region" description="Basic residues" evidence="1">
    <location>
        <begin position="1"/>
        <end position="11"/>
    </location>
</feature>